<keyword evidence="4" id="KW-0862">Zinc</keyword>
<evidence type="ECO:0000259" key="6">
    <source>
        <dbReference type="PROSITE" id="PS50249"/>
    </source>
</evidence>
<dbReference type="CDD" id="cd08071">
    <property type="entry name" value="MPN_DUF2466"/>
    <property type="match status" value="1"/>
</dbReference>
<dbReference type="AlphaFoldDB" id="A0A1G2SEJ0"/>
<evidence type="ECO:0000256" key="3">
    <source>
        <dbReference type="ARBA" id="ARBA00022801"/>
    </source>
</evidence>
<sequence length="187" mass="20475">MNMHTRSNTELLGILIGEKKANGLYTSLSSLIFAEEGTSLYFLELAAARELVKRSLKEELQYQDVLSSPGNVMDYLKVSLTGYGHEVFIALFLDAQHHLITAEEMFRGTLTQTSVYPREVVKRALAVNAAAVIFAHNHPSGVAEPSRADEALTNALKQALALVDVKVLDHFVVAGAEVMSFAERGLI</sequence>
<keyword evidence="2" id="KW-0479">Metal-binding</keyword>
<evidence type="ECO:0000256" key="1">
    <source>
        <dbReference type="ARBA" id="ARBA00022670"/>
    </source>
</evidence>
<gene>
    <name evidence="7" type="ORF">A2937_03675</name>
</gene>
<protein>
    <recommendedName>
        <fullName evidence="6">MPN domain-containing protein</fullName>
    </recommendedName>
</protein>
<proteinExistence type="predicted"/>
<dbReference type="Gene3D" id="3.40.140.10">
    <property type="entry name" value="Cytidine Deaminase, domain 2"/>
    <property type="match status" value="1"/>
</dbReference>
<evidence type="ECO:0000313" key="7">
    <source>
        <dbReference type="EMBL" id="OHA83395.1"/>
    </source>
</evidence>
<feature type="domain" description="MPN" evidence="6">
    <location>
        <begin position="65"/>
        <end position="187"/>
    </location>
</feature>
<dbReference type="PANTHER" id="PTHR30471:SF3">
    <property type="entry name" value="UPF0758 PROTEIN YEES-RELATED"/>
    <property type="match status" value="1"/>
</dbReference>
<dbReference type="InterPro" id="IPR037518">
    <property type="entry name" value="MPN"/>
</dbReference>
<dbReference type="PANTHER" id="PTHR30471">
    <property type="entry name" value="DNA REPAIR PROTEIN RADC"/>
    <property type="match status" value="1"/>
</dbReference>
<name>A0A1G2SEJ0_9BACT</name>
<dbReference type="GO" id="GO:0046872">
    <property type="term" value="F:metal ion binding"/>
    <property type="evidence" value="ECO:0007669"/>
    <property type="project" value="UniProtKB-KW"/>
</dbReference>
<dbReference type="PROSITE" id="PS01302">
    <property type="entry name" value="UPF0758"/>
    <property type="match status" value="1"/>
</dbReference>
<dbReference type="Proteomes" id="UP000177987">
    <property type="component" value="Unassembled WGS sequence"/>
</dbReference>
<dbReference type="NCBIfam" id="TIGR00608">
    <property type="entry name" value="radc"/>
    <property type="match status" value="1"/>
</dbReference>
<dbReference type="PROSITE" id="PS50249">
    <property type="entry name" value="MPN"/>
    <property type="match status" value="1"/>
</dbReference>
<dbReference type="InterPro" id="IPR001405">
    <property type="entry name" value="UPF0758"/>
</dbReference>
<evidence type="ECO:0000256" key="5">
    <source>
        <dbReference type="ARBA" id="ARBA00023049"/>
    </source>
</evidence>
<dbReference type="InterPro" id="IPR025657">
    <property type="entry name" value="RadC_JAB"/>
</dbReference>
<evidence type="ECO:0000256" key="4">
    <source>
        <dbReference type="ARBA" id="ARBA00022833"/>
    </source>
</evidence>
<dbReference type="STRING" id="1802727.A2937_03675"/>
<dbReference type="InterPro" id="IPR020891">
    <property type="entry name" value="UPF0758_CS"/>
</dbReference>
<keyword evidence="3" id="KW-0378">Hydrolase</keyword>
<dbReference type="Pfam" id="PF04002">
    <property type="entry name" value="RadC"/>
    <property type="match status" value="1"/>
</dbReference>
<organism evidence="7 8">
    <name type="scientific">Candidatus Yonathbacteria bacterium RIFCSPLOWO2_01_FULL_47_33b</name>
    <dbReference type="NCBI Taxonomy" id="1802727"/>
    <lineage>
        <taxon>Bacteria</taxon>
        <taxon>Candidatus Yonathiibacteriota</taxon>
    </lineage>
</organism>
<evidence type="ECO:0000256" key="2">
    <source>
        <dbReference type="ARBA" id="ARBA00022723"/>
    </source>
</evidence>
<dbReference type="GO" id="GO:0008237">
    <property type="term" value="F:metallopeptidase activity"/>
    <property type="evidence" value="ECO:0007669"/>
    <property type="project" value="UniProtKB-KW"/>
</dbReference>
<keyword evidence="1" id="KW-0645">Protease</keyword>
<dbReference type="GO" id="GO:0006508">
    <property type="term" value="P:proteolysis"/>
    <property type="evidence" value="ECO:0007669"/>
    <property type="project" value="UniProtKB-KW"/>
</dbReference>
<dbReference type="EMBL" id="MHUW01000017">
    <property type="protein sequence ID" value="OHA83395.1"/>
    <property type="molecule type" value="Genomic_DNA"/>
</dbReference>
<accession>A0A1G2SEJ0</accession>
<comment type="caution">
    <text evidence="7">The sequence shown here is derived from an EMBL/GenBank/DDBJ whole genome shotgun (WGS) entry which is preliminary data.</text>
</comment>
<evidence type="ECO:0000313" key="8">
    <source>
        <dbReference type="Proteomes" id="UP000177987"/>
    </source>
</evidence>
<dbReference type="SUPFAM" id="SSF102712">
    <property type="entry name" value="JAB1/MPN domain"/>
    <property type="match status" value="1"/>
</dbReference>
<keyword evidence="5" id="KW-0482">Metalloprotease</keyword>
<reference evidence="7 8" key="1">
    <citation type="journal article" date="2016" name="Nat. Commun.">
        <title>Thousands of microbial genomes shed light on interconnected biogeochemical processes in an aquifer system.</title>
        <authorList>
            <person name="Anantharaman K."/>
            <person name="Brown C.T."/>
            <person name="Hug L.A."/>
            <person name="Sharon I."/>
            <person name="Castelle C.J."/>
            <person name="Probst A.J."/>
            <person name="Thomas B.C."/>
            <person name="Singh A."/>
            <person name="Wilkins M.J."/>
            <person name="Karaoz U."/>
            <person name="Brodie E.L."/>
            <person name="Williams K.H."/>
            <person name="Hubbard S.S."/>
            <person name="Banfield J.F."/>
        </authorList>
    </citation>
    <scope>NUCLEOTIDE SEQUENCE [LARGE SCALE GENOMIC DNA]</scope>
</reference>